<dbReference type="EMBL" id="CP113517">
    <property type="protein sequence ID" value="WAR45985.1"/>
    <property type="molecule type" value="Genomic_DNA"/>
</dbReference>
<feature type="transmembrane region" description="Helical" evidence="6">
    <location>
        <begin position="38"/>
        <end position="59"/>
    </location>
</feature>
<organism evidence="8 9">
    <name type="scientific">Methylomonas rapida</name>
    <dbReference type="NCBI Taxonomy" id="2963939"/>
    <lineage>
        <taxon>Bacteria</taxon>
        <taxon>Pseudomonadati</taxon>
        <taxon>Pseudomonadota</taxon>
        <taxon>Gammaproteobacteria</taxon>
        <taxon>Methylococcales</taxon>
        <taxon>Methylococcaceae</taxon>
        <taxon>Methylomonas</taxon>
    </lineage>
</organism>
<feature type="transmembrane region" description="Helical" evidence="6">
    <location>
        <begin position="128"/>
        <end position="148"/>
    </location>
</feature>
<comment type="subcellular location">
    <subcellularLocation>
        <location evidence="1">Membrane</location>
        <topology evidence="1">Multi-pass membrane protein</topology>
    </subcellularLocation>
</comment>
<evidence type="ECO:0000313" key="9">
    <source>
        <dbReference type="Proteomes" id="UP001162780"/>
    </source>
</evidence>
<evidence type="ECO:0000256" key="3">
    <source>
        <dbReference type="ARBA" id="ARBA00022906"/>
    </source>
</evidence>
<dbReference type="RefSeq" id="WP_255186891.1">
    <property type="nucleotide sequence ID" value="NZ_CP113517.1"/>
</dbReference>
<keyword evidence="3" id="KW-0406">Ion transport</keyword>
<keyword evidence="3" id="KW-0813">Transport</keyword>
<evidence type="ECO:0000313" key="8">
    <source>
        <dbReference type="EMBL" id="WAR45985.1"/>
    </source>
</evidence>
<dbReference type="InterPro" id="IPR050681">
    <property type="entry name" value="CDF/SLC30A"/>
</dbReference>
<dbReference type="Gene3D" id="1.20.1510.10">
    <property type="entry name" value="Cation efflux protein transmembrane domain"/>
    <property type="match status" value="1"/>
</dbReference>
<dbReference type="SUPFAM" id="SSF161111">
    <property type="entry name" value="Cation efflux protein transmembrane domain-like"/>
    <property type="match status" value="1"/>
</dbReference>
<protein>
    <submittedName>
        <fullName evidence="8">Cation transporter</fullName>
    </submittedName>
</protein>
<dbReference type="InterPro" id="IPR027469">
    <property type="entry name" value="Cation_efflux_TMD_sf"/>
</dbReference>
<evidence type="ECO:0000256" key="2">
    <source>
        <dbReference type="ARBA" id="ARBA00022692"/>
    </source>
</evidence>
<keyword evidence="3" id="KW-0862">Zinc</keyword>
<evidence type="ECO:0000256" key="5">
    <source>
        <dbReference type="ARBA" id="ARBA00023136"/>
    </source>
</evidence>
<feature type="transmembrane region" description="Helical" evidence="6">
    <location>
        <begin position="168"/>
        <end position="185"/>
    </location>
</feature>
<feature type="transmembrane region" description="Helical" evidence="6">
    <location>
        <begin position="191"/>
        <end position="209"/>
    </location>
</feature>
<evidence type="ECO:0000256" key="4">
    <source>
        <dbReference type="ARBA" id="ARBA00022989"/>
    </source>
</evidence>
<keyword evidence="3" id="KW-0864">Zinc transport</keyword>
<sequence>MLYFDGILIDIPTVKTMASCCDGNCAAEALREKQRGTLIKVLVINALMFVVIVIAAWYGKSTALLSDSLDNLGDAITYGLSLFAVSRSSGTKARVALFKGGLILAASLAVVAQIVHRLMVPVLPSYEIMSIFSMAGLAANGLCLYLLWRHRDEDINMSSVFECSRNDIASNLSVVIAAAGVWLFDNLWPDIIVASLLALLLLISSVRVIRGALIELRQP</sequence>
<name>A0ABY7GNA0_9GAMM</name>
<dbReference type="PANTHER" id="PTHR11562">
    <property type="entry name" value="CATION EFFLUX PROTEIN/ ZINC TRANSPORTER"/>
    <property type="match status" value="1"/>
</dbReference>
<accession>A0ABY7GNA0</accession>
<reference evidence="8" key="1">
    <citation type="submission" date="2022-11" db="EMBL/GenBank/DDBJ databases">
        <title>Methylomonas rapida sp. nov., Carotenoid-Producing Obligate Methanotrophs with High Growth Characteristics and Biotechnological Potential.</title>
        <authorList>
            <person name="Tikhonova E.N."/>
            <person name="Suleimanov R.Z."/>
            <person name="Miroshnikov K."/>
            <person name="Oshkin I.Y."/>
            <person name="Belova S.E."/>
            <person name="Danilova O.V."/>
            <person name="Ashikhmin A."/>
            <person name="Konopkin A."/>
            <person name="But S.Y."/>
            <person name="Khmelenina V.N."/>
            <person name="Kuznetsov N."/>
            <person name="Pimenov N.V."/>
            <person name="Dedysh S.N."/>
        </authorList>
    </citation>
    <scope>NUCLEOTIDE SEQUENCE</scope>
    <source>
        <strain evidence="8">MP1</strain>
    </source>
</reference>
<feature type="transmembrane region" description="Helical" evidence="6">
    <location>
        <begin position="96"/>
        <end position="116"/>
    </location>
</feature>
<gene>
    <name evidence="8" type="ORF">NM686_005555</name>
</gene>
<dbReference type="PANTHER" id="PTHR11562:SF17">
    <property type="entry name" value="RE54080P-RELATED"/>
    <property type="match status" value="1"/>
</dbReference>
<dbReference type="InterPro" id="IPR058533">
    <property type="entry name" value="Cation_efflux_TM"/>
</dbReference>
<keyword evidence="4 6" id="KW-1133">Transmembrane helix</keyword>
<dbReference type="Proteomes" id="UP001162780">
    <property type="component" value="Chromosome"/>
</dbReference>
<feature type="domain" description="Cation efflux protein transmembrane" evidence="7">
    <location>
        <begin position="41"/>
        <end position="213"/>
    </location>
</feature>
<keyword evidence="2 6" id="KW-0812">Transmembrane</keyword>
<evidence type="ECO:0000256" key="1">
    <source>
        <dbReference type="ARBA" id="ARBA00004141"/>
    </source>
</evidence>
<keyword evidence="5 6" id="KW-0472">Membrane</keyword>
<dbReference type="Pfam" id="PF01545">
    <property type="entry name" value="Cation_efflux"/>
    <property type="match status" value="1"/>
</dbReference>
<evidence type="ECO:0000259" key="7">
    <source>
        <dbReference type="Pfam" id="PF01545"/>
    </source>
</evidence>
<feature type="transmembrane region" description="Helical" evidence="6">
    <location>
        <begin position="71"/>
        <end position="89"/>
    </location>
</feature>
<keyword evidence="9" id="KW-1185">Reference proteome</keyword>
<evidence type="ECO:0000256" key="6">
    <source>
        <dbReference type="SAM" id="Phobius"/>
    </source>
</evidence>
<proteinExistence type="predicted"/>